<evidence type="ECO:0000256" key="3">
    <source>
        <dbReference type="ARBA" id="ARBA00008766"/>
    </source>
</evidence>
<dbReference type="InterPro" id="IPR007865">
    <property type="entry name" value="Aminopep_P_N"/>
</dbReference>
<dbReference type="EMBL" id="AP018042">
    <property type="protein sequence ID" value="BAX79102.1"/>
    <property type="molecule type" value="Genomic_DNA"/>
</dbReference>
<keyword evidence="9" id="KW-0031">Aminopeptidase</keyword>
<dbReference type="KEGG" id="mbas:ALGA_0713"/>
<dbReference type="GO" id="GO:0030145">
    <property type="term" value="F:manganese ion binding"/>
    <property type="evidence" value="ECO:0007669"/>
    <property type="project" value="InterPro"/>
</dbReference>
<keyword evidence="5" id="KW-0479">Metal-binding</keyword>
<dbReference type="GO" id="GO:0005829">
    <property type="term" value="C:cytosol"/>
    <property type="evidence" value="ECO:0007669"/>
    <property type="project" value="TreeGrafter"/>
</dbReference>
<evidence type="ECO:0000256" key="5">
    <source>
        <dbReference type="ARBA" id="ARBA00022723"/>
    </source>
</evidence>
<dbReference type="CDD" id="cd01087">
    <property type="entry name" value="Prolidase"/>
    <property type="match status" value="1"/>
</dbReference>
<evidence type="ECO:0000259" key="8">
    <source>
        <dbReference type="SMART" id="SM01011"/>
    </source>
</evidence>
<evidence type="ECO:0000256" key="2">
    <source>
        <dbReference type="ARBA" id="ARBA00001936"/>
    </source>
</evidence>
<dbReference type="SMART" id="SM01011">
    <property type="entry name" value="AMP_N"/>
    <property type="match status" value="1"/>
</dbReference>
<dbReference type="InterPro" id="IPR029149">
    <property type="entry name" value="Creatin/AminoP/Spt16_N"/>
</dbReference>
<dbReference type="OrthoDB" id="9806388at2"/>
<evidence type="ECO:0000313" key="9">
    <source>
        <dbReference type="EMBL" id="BAX79102.1"/>
    </source>
</evidence>
<dbReference type="RefSeq" id="WP_096428034.1">
    <property type="nucleotide sequence ID" value="NZ_AP018042.1"/>
</dbReference>
<keyword evidence="7" id="KW-0464">Manganese</keyword>
<dbReference type="GO" id="GO:0070006">
    <property type="term" value="F:metalloaminopeptidase activity"/>
    <property type="evidence" value="ECO:0007669"/>
    <property type="project" value="InterPro"/>
</dbReference>
<keyword evidence="10" id="KW-1185">Reference proteome</keyword>
<comment type="similarity">
    <text evidence="3">Belongs to the peptidase M24B family.</text>
</comment>
<dbReference type="Gene3D" id="3.40.350.10">
    <property type="entry name" value="Creatinase/prolidase N-terminal domain"/>
    <property type="match status" value="1"/>
</dbReference>
<evidence type="ECO:0000256" key="1">
    <source>
        <dbReference type="ARBA" id="ARBA00001424"/>
    </source>
</evidence>
<dbReference type="SUPFAM" id="SSF53092">
    <property type="entry name" value="Creatinase/prolidase N-terminal domain"/>
    <property type="match status" value="1"/>
</dbReference>
<dbReference type="PANTHER" id="PTHR43226:SF4">
    <property type="entry name" value="XAA-PRO AMINOPEPTIDASE 3"/>
    <property type="match status" value="1"/>
</dbReference>
<dbReference type="InterPro" id="IPR052433">
    <property type="entry name" value="X-Pro_dipept-like"/>
</dbReference>
<comment type="cofactor">
    <cofactor evidence="2">
        <name>Mn(2+)</name>
        <dbReference type="ChEBI" id="CHEBI:29035"/>
    </cofactor>
</comment>
<dbReference type="PANTHER" id="PTHR43226">
    <property type="entry name" value="XAA-PRO AMINOPEPTIDASE 3"/>
    <property type="match status" value="1"/>
</dbReference>
<evidence type="ECO:0000256" key="6">
    <source>
        <dbReference type="ARBA" id="ARBA00022801"/>
    </source>
</evidence>
<sequence>MFSKETYINRRNKLKAEVKSGILLFLGNDECGMNYADNTYQYRQDSTFLYFFGSDYAGLNAIIDIDENREIIFGDELTIDHIVWMGSQPTIKEKSQAVGISETAPMSDLKPYLDKAAVKARTIHHLPPYRPEHQIKLLDLIQIHPNLASKNASIPFIQAVVNQRNYKSDEEIIQIEEAVNITGEMHLAAMRMACPGMKEYEIAAKVQEIAISMGGQASFPTIATINGQTLHNHYHGNTLKSGDMLLLDCGAENGMHYAGDMSSTFPVDKTFTTRQKEIYQIALNAHNAAIAKLQPGVSFKDVHLTACRTIAEGMKQMGFMKGNLDDAIQQGAHALFFQCGTGHMMGMDVHDMENLGEVCVGYDGKVKSTQFGLKSLRLGRELEPGFVLTIEPGIYFIPELIDLWKAEKRFEEFINYDKVEQYKDFGGCRNEEDFLITADGARLLGKPIPKSIADVEKERN</sequence>
<proteinExistence type="inferred from homology"/>
<name>A0A1Y1CGF2_9BACT</name>
<dbReference type="SUPFAM" id="SSF55920">
    <property type="entry name" value="Creatinase/aminopeptidase"/>
    <property type="match status" value="1"/>
</dbReference>
<dbReference type="Gene3D" id="3.90.230.10">
    <property type="entry name" value="Creatinase/methionine aminopeptidase superfamily"/>
    <property type="match status" value="1"/>
</dbReference>
<protein>
    <recommendedName>
        <fullName evidence="4">Xaa-Pro aminopeptidase</fullName>
        <ecNumber evidence="4">3.4.11.9</ecNumber>
    </recommendedName>
</protein>
<dbReference type="Pfam" id="PF00557">
    <property type="entry name" value="Peptidase_M24"/>
    <property type="match status" value="1"/>
</dbReference>
<dbReference type="Pfam" id="PF05195">
    <property type="entry name" value="AMP_N"/>
    <property type="match status" value="1"/>
</dbReference>
<dbReference type="InterPro" id="IPR036005">
    <property type="entry name" value="Creatinase/aminopeptidase-like"/>
</dbReference>
<keyword evidence="9" id="KW-0645">Protease</keyword>
<dbReference type="InterPro" id="IPR000994">
    <property type="entry name" value="Pept_M24"/>
</dbReference>
<evidence type="ECO:0000256" key="4">
    <source>
        <dbReference type="ARBA" id="ARBA00012574"/>
    </source>
</evidence>
<dbReference type="EC" id="3.4.11.9" evidence="4"/>
<feature type="domain" description="Aminopeptidase P N-terminal" evidence="8">
    <location>
        <begin position="2"/>
        <end position="134"/>
    </location>
</feature>
<reference evidence="10" key="2">
    <citation type="journal article" date="2020" name="Antonie Van Leeuwenhoek">
        <title>Labilibaculum antarcticum sp. nov., a novel facultative anaerobic, psychrotorelant bacterium isolated from marine sediment of Antarctica.</title>
        <authorList>
            <person name="Watanabe M."/>
            <person name="Kojima H."/>
            <person name="Fukui M."/>
        </authorList>
    </citation>
    <scope>NUCLEOTIDE SEQUENCE [LARGE SCALE GENOMIC DNA]</scope>
    <source>
        <strain evidence="10">SPP2</strain>
    </source>
</reference>
<keyword evidence="6" id="KW-0378">Hydrolase</keyword>
<evidence type="ECO:0000313" key="10">
    <source>
        <dbReference type="Proteomes" id="UP000218267"/>
    </source>
</evidence>
<dbReference type="AlphaFoldDB" id="A0A1Y1CGF2"/>
<organism evidence="9 10">
    <name type="scientific">Labilibaculum antarcticum</name>
    <dbReference type="NCBI Taxonomy" id="1717717"/>
    <lineage>
        <taxon>Bacteria</taxon>
        <taxon>Pseudomonadati</taxon>
        <taxon>Bacteroidota</taxon>
        <taxon>Bacteroidia</taxon>
        <taxon>Marinilabiliales</taxon>
        <taxon>Marinifilaceae</taxon>
        <taxon>Labilibaculum</taxon>
    </lineage>
</organism>
<gene>
    <name evidence="9" type="ORF">ALGA_0713</name>
</gene>
<evidence type="ECO:0000256" key="7">
    <source>
        <dbReference type="ARBA" id="ARBA00023211"/>
    </source>
</evidence>
<dbReference type="Proteomes" id="UP000218267">
    <property type="component" value="Chromosome"/>
</dbReference>
<comment type="catalytic activity">
    <reaction evidence="1">
        <text>Release of any N-terminal amino acid, including proline, that is linked to proline, even from a dipeptide or tripeptide.</text>
        <dbReference type="EC" id="3.4.11.9"/>
    </reaction>
</comment>
<accession>A0A1Y1CGF2</accession>
<dbReference type="GO" id="GO:0006508">
    <property type="term" value="P:proteolysis"/>
    <property type="evidence" value="ECO:0007669"/>
    <property type="project" value="TreeGrafter"/>
</dbReference>
<reference evidence="9 10" key="1">
    <citation type="journal article" date="2018" name="Mar. Genomics">
        <title>Complete genome sequence of Marinifilaceae bacterium strain SPP2, isolated from the Antarctic marine sediment.</title>
        <authorList>
            <person name="Watanabe M."/>
            <person name="Kojima H."/>
            <person name="Fukui M."/>
        </authorList>
    </citation>
    <scope>NUCLEOTIDE SEQUENCE [LARGE SCALE GENOMIC DNA]</scope>
    <source>
        <strain evidence="9 10">SPP2</strain>
    </source>
</reference>